<feature type="domain" description="Cadherin" evidence="13">
    <location>
        <begin position="1251"/>
        <end position="1358"/>
    </location>
</feature>
<feature type="domain" description="Cadherin" evidence="13">
    <location>
        <begin position="1772"/>
        <end position="1880"/>
    </location>
</feature>
<gene>
    <name evidence="14" type="ORF">ElyMa_004282500</name>
</gene>
<keyword evidence="4" id="KW-0479">Metal-binding</keyword>
<feature type="domain" description="Cadherin" evidence="13">
    <location>
        <begin position="1000"/>
        <end position="1107"/>
    </location>
</feature>
<feature type="domain" description="Cadherin" evidence="13">
    <location>
        <begin position="675"/>
        <end position="782"/>
    </location>
</feature>
<protein>
    <submittedName>
        <fullName evidence="14">Protocadherin Fat 4</fullName>
    </submittedName>
</protein>
<feature type="domain" description="Cadherin" evidence="13">
    <location>
        <begin position="1109"/>
        <end position="1219"/>
    </location>
</feature>
<dbReference type="GO" id="GO:0031175">
    <property type="term" value="P:neuron projection development"/>
    <property type="evidence" value="ECO:0007669"/>
    <property type="project" value="TreeGrafter"/>
</dbReference>
<evidence type="ECO:0000256" key="9">
    <source>
        <dbReference type="ARBA" id="ARBA00022989"/>
    </source>
</evidence>
<dbReference type="InterPro" id="IPR002126">
    <property type="entry name" value="Cadherin-like_dom"/>
</dbReference>
<organism evidence="14 15">
    <name type="scientific">Elysia marginata</name>
    <dbReference type="NCBI Taxonomy" id="1093978"/>
    <lineage>
        <taxon>Eukaryota</taxon>
        <taxon>Metazoa</taxon>
        <taxon>Spiralia</taxon>
        <taxon>Lophotrochozoa</taxon>
        <taxon>Mollusca</taxon>
        <taxon>Gastropoda</taxon>
        <taxon>Heterobranchia</taxon>
        <taxon>Euthyneura</taxon>
        <taxon>Panpulmonata</taxon>
        <taxon>Sacoglossa</taxon>
        <taxon>Placobranchoidea</taxon>
        <taxon>Plakobranchidae</taxon>
        <taxon>Elysia</taxon>
    </lineage>
</organism>
<feature type="domain" description="Cadherin" evidence="13">
    <location>
        <begin position="1359"/>
        <end position="1460"/>
    </location>
</feature>
<keyword evidence="2" id="KW-1003">Cell membrane</keyword>
<evidence type="ECO:0000256" key="1">
    <source>
        <dbReference type="ARBA" id="ARBA00004251"/>
    </source>
</evidence>
<comment type="subcellular location">
    <subcellularLocation>
        <location evidence="1">Cell membrane</location>
        <topology evidence="1">Single-pass type I membrane protein</topology>
    </subcellularLocation>
</comment>
<dbReference type="SUPFAM" id="SSF49313">
    <property type="entry name" value="Cadherin-like"/>
    <property type="match status" value="20"/>
</dbReference>
<evidence type="ECO:0000256" key="12">
    <source>
        <dbReference type="PROSITE-ProRule" id="PRU00043"/>
    </source>
</evidence>
<feature type="domain" description="Cadherin" evidence="13">
    <location>
        <begin position="783"/>
        <end position="888"/>
    </location>
</feature>
<proteinExistence type="predicted"/>
<evidence type="ECO:0000256" key="5">
    <source>
        <dbReference type="ARBA" id="ARBA00022729"/>
    </source>
</evidence>
<feature type="domain" description="Cadherin" evidence="13">
    <location>
        <begin position="1461"/>
        <end position="1565"/>
    </location>
</feature>
<sequence>NPFNIVTYSIIGDDNSPALFNINAGSGLISIASSSLASDPKSSHFVRVLAADGGTPSLTATAVVRLFVERNLRDPSLLQQNYTFTIFETQVLGVGIGQVNAQDLDITAPNNVLNYTLIGDGQTTEYFDIDEDNGFLFVKRSLALTTDSTFLGIVRVQDRGSPVRSADRFSYVTINILRNRFAPVFTDQSCDRDLRQDLGVGTSVTRVQASDEDGAGSQFGVVTYDIIGDDSAPVYFAVDQNTGVITIASTLVSENVDTYQPPNNVVRYTITEDQEDLNCFLINEVTGQLLLRRSLLYDPCRANAFVMKVVASDQGTPTLSSLEANVTVIVSRNLFPPVFINLPYATVLEENVQPGRLAYTVTAVDNDVIAPFNVVRYDIIGDDSATAVFGINATNGQISVTRSILQDLETTYKVRVLASDGGSPTLTATATVSIGITRNLFSPEFDQLLYEVTVLETQSLGVGIVTVRAQDDDTKKLTKLVCFQSPYNVVRYEIASGGQEIQDYFAISPTEGTITVVQSLINLVSGGDTYTFSVRAFDIGTPSRQSAQFATVRVNIVRNANCPEFNNLPGSVEISQTTGLNTNIFNVSARDLDPPGPYSTLTFSPIGDDAAPVFFTINPATGQVFTQASLFQDSSASYRLRVSARDGGGINSCEENRVLTINVRRNEFAPRWTEADLIYEITILETQDVFTPILRVVATDQDINAPNNVVSYRIPTLSNNVNNLFTINQASGDIFLRSSLIGTTTDRYEFTVEVSDNGSPVLTGDTATVIVNVIRNRSPPVFINEPYATQVSQNSFPGASVYTVTATDADSQAPYNTVSYDIIGDDSAPTYFSINSVTGVISIGQSIASDPSNRYTIRVRAQDGGSPRLSDITRVEITVERNLFPPVFSPLSYSTTIPETQVVGSAVGIRVQATDADTTTPNNVVRYGISGDALDEFYFSIDSVSGEVIIRRSLASQDNRNVTQFTFQATANDLGTPQRTANPSTVTISVIRNQFAPFFTNQPYNRVIQQNQPGGSSVFQTTALDRDTVAPFNTLSYELIGDENTPTFFEVNAQTGLLSLRDTANLATDTEISYVARVLVRDGGFPSLSATATVSIDVIRNLFGPQFNNTQFIQVTIPETQTVGSFIAQVFAFDADVTAPDNVVSYAIVGDDRAAEFFFINPNTGVVTLLKSVRDTNINLFRVRVIAQDGGTPSRNDQTYVEVTIRRDTGVLSFTLPSYAVTISENTLVGQQVVNTRAQPGTPTYSVQGFNPAPTYFGINENTGSITVLTDLKTDQAKLTFYQGALQYDTIGVGVAPAFFDIDRNTGAVILRDTSALGFDRGAVYTLRVIVFDSVYPANRATADVTINVVRNPSGPAFLLPQYVVTIPDSYQLGRNITQVAAIDTDGDVVKYSLIGNTRALEYYYLNPDTGVISLKKPLTEGTQSSDQLNLVASDQGLPEQTAQSVAVINIIRDTFSPQFVQLPYRTTVQRTIAVNSTVIRARAEDQDLQGNIIYEVIGNYPAPTFFDIGRLSGNIFVKTQLGQDSLKTETYFVSVIAYDSAYPNVRATATATIFVNLNPNPPVFFPVNYERVVSEDIQIGSSIVDVNATDVDPFDVIRYTLVGGADDLEFFFLNTDTGFVSLKTPLTQTTQQQFQFSVQASDQGNPERTATSNVVVTVLRDNAPPFFINTPYAAGVLETVAIGSNFYRVEARDAELRGSLVYEVIGDFQAAFYFAVDSVTGAVTVQNDLRQDLATSYTLRVIAYDDAYPTARATATVPIVVTRNPSAPVFQNDPYVVTIAETFSLGANVTRVVATDADGDVLRYSLLSSGTANSIKALDYFYIIEQTGIIYLRKPLTDDLQRENRFTFIANARDQRVNEKSDNATVIVNVIRNNFIPAFVDQPYLFALSENTVVGTSVYRVTAVDQDLSAPGALRYEVVGESITPFYFGVDSLNGTITLRNNLRTDRANFNYKMRVITYDIAYPSEIATSTVDITVSRNENSPIFTSAVYRVTINETTNVGETILSVLANDADGDRIVYRATGDNSSLTYFFLSSDTGGISVRRPLTLDTRVEYTVSTDLRSRGFILILNL</sequence>
<evidence type="ECO:0000256" key="4">
    <source>
        <dbReference type="ARBA" id="ARBA00022723"/>
    </source>
</evidence>
<keyword evidence="11" id="KW-0325">Glycoprotein</keyword>
<dbReference type="InterPro" id="IPR039808">
    <property type="entry name" value="Cadherin"/>
</dbReference>
<dbReference type="PANTHER" id="PTHR24027:SF422">
    <property type="entry name" value="CADHERIN DOMAIN-CONTAINING PROTEIN"/>
    <property type="match status" value="1"/>
</dbReference>
<evidence type="ECO:0000256" key="3">
    <source>
        <dbReference type="ARBA" id="ARBA00022692"/>
    </source>
</evidence>
<keyword evidence="9" id="KW-1133">Transmembrane helix</keyword>
<feature type="domain" description="Cadherin" evidence="13">
    <location>
        <begin position="1987"/>
        <end position="2065"/>
    </location>
</feature>
<dbReference type="GO" id="GO:0016342">
    <property type="term" value="C:catenin complex"/>
    <property type="evidence" value="ECO:0007669"/>
    <property type="project" value="TreeGrafter"/>
</dbReference>
<keyword evidence="5" id="KW-0732">Signal</keyword>
<feature type="domain" description="Cadherin" evidence="13">
    <location>
        <begin position="1669"/>
        <end position="1771"/>
    </location>
</feature>
<keyword evidence="6" id="KW-0677">Repeat</keyword>
<feature type="domain" description="Cadherin" evidence="13">
    <location>
        <begin position="1881"/>
        <end position="1986"/>
    </location>
</feature>
<dbReference type="GO" id="GO:0007156">
    <property type="term" value="P:homophilic cell adhesion via plasma membrane adhesion molecules"/>
    <property type="evidence" value="ECO:0007669"/>
    <property type="project" value="InterPro"/>
</dbReference>
<name>A0AAV4GY42_9GAST</name>
<dbReference type="FunFam" id="2.60.40.60:FF:000123">
    <property type="entry name" value="Protocadherin beta 4"/>
    <property type="match status" value="1"/>
</dbReference>
<feature type="domain" description="Cadherin" evidence="13">
    <location>
        <begin position="566"/>
        <end position="672"/>
    </location>
</feature>
<feature type="domain" description="Cadherin" evidence="13">
    <location>
        <begin position="78"/>
        <end position="185"/>
    </location>
</feature>
<dbReference type="GO" id="GO:0045296">
    <property type="term" value="F:cadherin binding"/>
    <property type="evidence" value="ECO:0007669"/>
    <property type="project" value="TreeGrafter"/>
</dbReference>
<dbReference type="PRINTS" id="PR00205">
    <property type="entry name" value="CADHERIN"/>
</dbReference>
<evidence type="ECO:0000313" key="15">
    <source>
        <dbReference type="Proteomes" id="UP000762676"/>
    </source>
</evidence>
<evidence type="ECO:0000256" key="10">
    <source>
        <dbReference type="ARBA" id="ARBA00023136"/>
    </source>
</evidence>
<feature type="domain" description="Cadherin" evidence="13">
    <location>
        <begin position="1566"/>
        <end position="1668"/>
    </location>
</feature>
<dbReference type="GO" id="GO:0005509">
    <property type="term" value="F:calcium ion binding"/>
    <property type="evidence" value="ECO:0007669"/>
    <property type="project" value="UniProtKB-UniRule"/>
</dbReference>
<feature type="non-terminal residue" evidence="14">
    <location>
        <position position="1"/>
    </location>
</feature>
<keyword evidence="10" id="KW-0472">Membrane</keyword>
<dbReference type="Gene3D" id="2.60.40.60">
    <property type="entry name" value="Cadherins"/>
    <property type="match status" value="20"/>
</dbReference>
<dbReference type="CDD" id="cd11304">
    <property type="entry name" value="Cadherin_repeat"/>
    <property type="match status" value="19"/>
</dbReference>
<feature type="domain" description="Cadherin" evidence="13">
    <location>
        <begin position="889"/>
        <end position="999"/>
    </location>
</feature>
<evidence type="ECO:0000256" key="2">
    <source>
        <dbReference type="ARBA" id="ARBA00022475"/>
    </source>
</evidence>
<keyword evidence="7 12" id="KW-0106">Calcium</keyword>
<feature type="domain" description="Cadherin" evidence="13">
    <location>
        <begin position="230"/>
        <end position="339"/>
    </location>
</feature>
<evidence type="ECO:0000313" key="14">
    <source>
        <dbReference type="EMBL" id="GFR89565.1"/>
    </source>
</evidence>
<dbReference type="Pfam" id="PF00028">
    <property type="entry name" value="Cadherin"/>
    <property type="match status" value="12"/>
</dbReference>
<dbReference type="PROSITE" id="PS50268">
    <property type="entry name" value="CADHERIN_2"/>
    <property type="match status" value="19"/>
</dbReference>
<feature type="domain" description="Cadherin" evidence="13">
    <location>
        <begin position="6"/>
        <end position="77"/>
    </location>
</feature>
<dbReference type="PANTHER" id="PTHR24027">
    <property type="entry name" value="CADHERIN-23"/>
    <property type="match status" value="1"/>
</dbReference>
<evidence type="ECO:0000256" key="8">
    <source>
        <dbReference type="ARBA" id="ARBA00022889"/>
    </source>
</evidence>
<feature type="domain" description="Cadherin" evidence="13">
    <location>
        <begin position="446"/>
        <end position="565"/>
    </location>
</feature>
<evidence type="ECO:0000256" key="11">
    <source>
        <dbReference type="ARBA" id="ARBA00023180"/>
    </source>
</evidence>
<keyword evidence="8" id="KW-0130">Cell adhesion</keyword>
<dbReference type="Proteomes" id="UP000762676">
    <property type="component" value="Unassembled WGS sequence"/>
</dbReference>
<keyword evidence="3" id="KW-0812">Transmembrane</keyword>
<dbReference type="GO" id="GO:0016477">
    <property type="term" value="P:cell migration"/>
    <property type="evidence" value="ECO:0007669"/>
    <property type="project" value="TreeGrafter"/>
</dbReference>
<dbReference type="InterPro" id="IPR015919">
    <property type="entry name" value="Cadherin-like_sf"/>
</dbReference>
<dbReference type="SMART" id="SM00112">
    <property type="entry name" value="CA"/>
    <property type="match status" value="18"/>
</dbReference>
<dbReference type="EMBL" id="BMAT01008630">
    <property type="protein sequence ID" value="GFR89565.1"/>
    <property type="molecule type" value="Genomic_DNA"/>
</dbReference>
<keyword evidence="15" id="KW-1185">Reference proteome</keyword>
<comment type="caution">
    <text evidence="14">The sequence shown here is derived from an EMBL/GenBank/DDBJ whole genome shotgun (WGS) entry which is preliminary data.</text>
</comment>
<evidence type="ECO:0000259" key="13">
    <source>
        <dbReference type="PROSITE" id="PS50268"/>
    </source>
</evidence>
<evidence type="ECO:0000256" key="6">
    <source>
        <dbReference type="ARBA" id="ARBA00022737"/>
    </source>
</evidence>
<evidence type="ECO:0000256" key="7">
    <source>
        <dbReference type="ARBA" id="ARBA00022837"/>
    </source>
</evidence>
<reference evidence="14 15" key="1">
    <citation type="journal article" date="2021" name="Elife">
        <title>Chloroplast acquisition without the gene transfer in kleptoplastic sea slugs, Plakobranchus ocellatus.</title>
        <authorList>
            <person name="Maeda T."/>
            <person name="Takahashi S."/>
            <person name="Yoshida T."/>
            <person name="Shimamura S."/>
            <person name="Takaki Y."/>
            <person name="Nagai Y."/>
            <person name="Toyoda A."/>
            <person name="Suzuki Y."/>
            <person name="Arimoto A."/>
            <person name="Ishii H."/>
            <person name="Satoh N."/>
            <person name="Nishiyama T."/>
            <person name="Hasebe M."/>
            <person name="Maruyama T."/>
            <person name="Minagawa J."/>
            <person name="Obokata J."/>
            <person name="Shigenobu S."/>
        </authorList>
    </citation>
    <scope>NUCLEOTIDE SEQUENCE [LARGE SCALE GENOMIC DNA]</scope>
</reference>
<dbReference type="GO" id="GO:0008013">
    <property type="term" value="F:beta-catenin binding"/>
    <property type="evidence" value="ECO:0007669"/>
    <property type="project" value="TreeGrafter"/>
</dbReference>
<accession>A0AAV4GY42</accession>
<feature type="domain" description="Cadherin" evidence="13">
    <location>
        <begin position="340"/>
        <end position="445"/>
    </location>
</feature>